<feature type="region of interest" description="Disordered" evidence="1">
    <location>
        <begin position="1"/>
        <end position="54"/>
    </location>
</feature>
<accession>S8ED98</accession>
<dbReference type="AlphaFoldDB" id="S8ED98"/>
<organism evidence="2 3">
    <name type="scientific">Fomitopsis schrenkii</name>
    <name type="common">Brown rot fungus</name>
    <dbReference type="NCBI Taxonomy" id="2126942"/>
    <lineage>
        <taxon>Eukaryota</taxon>
        <taxon>Fungi</taxon>
        <taxon>Dikarya</taxon>
        <taxon>Basidiomycota</taxon>
        <taxon>Agaricomycotina</taxon>
        <taxon>Agaricomycetes</taxon>
        <taxon>Polyporales</taxon>
        <taxon>Fomitopsis</taxon>
    </lineage>
</organism>
<dbReference type="InterPro" id="IPR007218">
    <property type="entry name" value="DNA_pol_delta_4"/>
</dbReference>
<dbReference type="GO" id="GO:0000731">
    <property type="term" value="P:DNA synthesis involved in DNA repair"/>
    <property type="evidence" value="ECO:0007669"/>
    <property type="project" value="InterPro"/>
</dbReference>
<dbReference type="GO" id="GO:0006261">
    <property type="term" value="P:DNA-templated DNA replication"/>
    <property type="evidence" value="ECO:0007669"/>
    <property type="project" value="TreeGrafter"/>
</dbReference>
<dbReference type="PANTHER" id="PTHR14303:SF0">
    <property type="entry name" value="DNA POLYMERASE DELTA SUBUNIT 4"/>
    <property type="match status" value="1"/>
</dbReference>
<protein>
    <recommendedName>
        <fullName evidence="4">DNA polymerase delta subunit 4</fullName>
    </recommendedName>
</protein>
<proteinExistence type="predicted"/>
<dbReference type="Proteomes" id="UP000015241">
    <property type="component" value="Unassembled WGS sequence"/>
</dbReference>
<feature type="compositionally biased region" description="Basic and acidic residues" evidence="1">
    <location>
        <begin position="19"/>
        <end position="29"/>
    </location>
</feature>
<dbReference type="Pfam" id="PF04081">
    <property type="entry name" value="DNA_pol_delta_4"/>
    <property type="match status" value="1"/>
</dbReference>
<dbReference type="GO" id="GO:0043625">
    <property type="term" value="C:delta DNA polymerase complex"/>
    <property type="evidence" value="ECO:0007669"/>
    <property type="project" value="TreeGrafter"/>
</dbReference>
<dbReference type="STRING" id="743788.S8ED98"/>
<dbReference type="InParanoid" id="S8ED98"/>
<dbReference type="PANTHER" id="PTHR14303">
    <property type="entry name" value="DNA POLYMERASE DELTA SUBUNIT 4"/>
    <property type="match status" value="1"/>
</dbReference>
<evidence type="ECO:0000256" key="1">
    <source>
        <dbReference type="SAM" id="MobiDB-lite"/>
    </source>
</evidence>
<dbReference type="OrthoDB" id="337486at2759"/>
<keyword evidence="3" id="KW-1185">Reference proteome</keyword>
<evidence type="ECO:0000313" key="2">
    <source>
        <dbReference type="EMBL" id="EPT02957.1"/>
    </source>
</evidence>
<name>S8ED98_FOMSC</name>
<dbReference type="EMBL" id="KE504132">
    <property type="protein sequence ID" value="EPT02957.1"/>
    <property type="molecule type" value="Genomic_DNA"/>
</dbReference>
<reference evidence="2 3" key="1">
    <citation type="journal article" date="2012" name="Science">
        <title>The Paleozoic origin of enzymatic lignin decomposition reconstructed from 31 fungal genomes.</title>
        <authorList>
            <person name="Floudas D."/>
            <person name="Binder M."/>
            <person name="Riley R."/>
            <person name="Barry K."/>
            <person name="Blanchette R.A."/>
            <person name="Henrissat B."/>
            <person name="Martinez A.T."/>
            <person name="Otillar R."/>
            <person name="Spatafora J.W."/>
            <person name="Yadav J.S."/>
            <person name="Aerts A."/>
            <person name="Benoit I."/>
            <person name="Boyd A."/>
            <person name="Carlson A."/>
            <person name="Copeland A."/>
            <person name="Coutinho P.M."/>
            <person name="de Vries R.P."/>
            <person name="Ferreira P."/>
            <person name="Findley K."/>
            <person name="Foster B."/>
            <person name="Gaskell J."/>
            <person name="Glotzer D."/>
            <person name="Gorecki P."/>
            <person name="Heitman J."/>
            <person name="Hesse C."/>
            <person name="Hori C."/>
            <person name="Igarashi K."/>
            <person name="Jurgens J.A."/>
            <person name="Kallen N."/>
            <person name="Kersten P."/>
            <person name="Kohler A."/>
            <person name="Kuees U."/>
            <person name="Kumar T.K.A."/>
            <person name="Kuo A."/>
            <person name="LaButti K."/>
            <person name="Larrondo L.F."/>
            <person name="Lindquist E."/>
            <person name="Ling A."/>
            <person name="Lombard V."/>
            <person name="Lucas S."/>
            <person name="Lundell T."/>
            <person name="Martin R."/>
            <person name="McLaughlin D.J."/>
            <person name="Morgenstern I."/>
            <person name="Morin E."/>
            <person name="Murat C."/>
            <person name="Nagy L.G."/>
            <person name="Nolan M."/>
            <person name="Ohm R.A."/>
            <person name="Patyshakuliyeva A."/>
            <person name="Rokas A."/>
            <person name="Ruiz-Duenas F.J."/>
            <person name="Sabat G."/>
            <person name="Salamov A."/>
            <person name="Samejima M."/>
            <person name="Schmutz J."/>
            <person name="Slot J.C."/>
            <person name="St John F."/>
            <person name="Stenlid J."/>
            <person name="Sun H."/>
            <person name="Sun S."/>
            <person name="Syed K."/>
            <person name="Tsang A."/>
            <person name="Wiebenga A."/>
            <person name="Young D."/>
            <person name="Pisabarro A."/>
            <person name="Eastwood D.C."/>
            <person name="Martin F."/>
            <person name="Cullen D."/>
            <person name="Grigoriev I.V."/>
            <person name="Hibbett D.S."/>
        </authorList>
    </citation>
    <scope>NUCLEOTIDE SEQUENCE</scope>
    <source>
        <strain evidence="3">FP-58527</strain>
    </source>
</reference>
<evidence type="ECO:0000313" key="3">
    <source>
        <dbReference type="Proteomes" id="UP000015241"/>
    </source>
</evidence>
<evidence type="ECO:0008006" key="4">
    <source>
        <dbReference type="Google" id="ProtNLM"/>
    </source>
</evidence>
<dbReference type="HOGENOM" id="CLU_1610783_0_0_1"/>
<gene>
    <name evidence="2" type="ORF">FOMPIDRAFT_1142917</name>
</gene>
<dbReference type="eggNOG" id="ENOG502SC9I">
    <property type="taxonomic scope" value="Eukaryota"/>
</dbReference>
<sequence>MLKRRKVRVTNKGVFGSRDGTENIGRSDARAAPTKAKARGAKARASLDESDAAAKALRKKKGELDDLPQDGRWRKHYGAVREKMGNLEPVHGEDQSPVDHILRIFDLSYEYGPCIGVTRLERWNRAEALGLSPPPEACRLVKEILMTKEGSDNPRFTECVFNGEV</sequence>
<dbReference type="GO" id="GO:0003887">
    <property type="term" value="F:DNA-directed DNA polymerase activity"/>
    <property type="evidence" value="ECO:0007669"/>
    <property type="project" value="TreeGrafter"/>
</dbReference>